<reference evidence="1 2" key="1">
    <citation type="submission" date="2014-03" db="EMBL/GenBank/DDBJ databases">
        <title>Genomics of Bifidobacteria.</title>
        <authorList>
            <person name="Ventura M."/>
            <person name="Milani C."/>
            <person name="Lugli G.A."/>
        </authorList>
    </citation>
    <scope>NUCLEOTIDE SEQUENCE [LARGE SCALE GENOMIC DNA]</scope>
    <source>
        <strain evidence="1 2">LMG 11597</strain>
    </source>
</reference>
<accession>A0A087E9N1</accession>
<sequence length="188" mass="21095">MADVYVVHGFESNPQANWFPWLKQDVGTALGLDVKVLNLPDPFHPTPQAWDVACDEQIQRSDGFTIVGHSLGCIQTVRFVEQHDLHDVNLILVSGFDEPLSTIPALDDFTKTPIDYAKVLPKLARAVVVSAMDDDEVPFVYTQTLARHLHAAFMLLPEGKHLNWEQGYTKLPIVETILREFMTVSDGQ</sequence>
<dbReference type="GO" id="GO:0016787">
    <property type="term" value="F:hydrolase activity"/>
    <property type="evidence" value="ECO:0007669"/>
    <property type="project" value="InterPro"/>
</dbReference>
<name>A0A087E9N1_9BIFI</name>
<comment type="caution">
    <text evidence="1">The sequence shown here is derived from an EMBL/GenBank/DDBJ whole genome shotgun (WGS) entry which is preliminary data.</text>
</comment>
<dbReference type="Gene3D" id="3.40.50.1820">
    <property type="entry name" value="alpha/beta hydrolase"/>
    <property type="match status" value="1"/>
</dbReference>
<dbReference type="OrthoDB" id="9804993at2"/>
<protein>
    <submittedName>
        <fullName evidence="1">Esterase</fullName>
    </submittedName>
</protein>
<dbReference type="PANTHER" id="PTHR15394">
    <property type="entry name" value="SERINE HYDROLASE RBBP9"/>
    <property type="match status" value="1"/>
</dbReference>
<dbReference type="eggNOG" id="COG3545">
    <property type="taxonomic scope" value="Bacteria"/>
</dbReference>
<dbReference type="InterPro" id="IPR029058">
    <property type="entry name" value="AB_hydrolase_fold"/>
</dbReference>
<gene>
    <name evidence="1" type="ORF">BISU_0489</name>
</gene>
<dbReference type="PANTHER" id="PTHR15394:SF3">
    <property type="entry name" value="SERINE HYDROLASE RBBP9"/>
    <property type="match status" value="1"/>
</dbReference>
<dbReference type="Proteomes" id="UP000029055">
    <property type="component" value="Unassembled WGS sequence"/>
</dbReference>
<dbReference type="InterPro" id="IPR010662">
    <property type="entry name" value="RBBP9/YdeN"/>
</dbReference>
<dbReference type="Pfam" id="PF06821">
    <property type="entry name" value="Ser_hydrolase"/>
    <property type="match status" value="1"/>
</dbReference>
<dbReference type="EMBL" id="JGZR01000003">
    <property type="protein sequence ID" value="KFJ04482.1"/>
    <property type="molecule type" value="Genomic_DNA"/>
</dbReference>
<dbReference type="RefSeq" id="WP_024462905.1">
    <property type="nucleotide sequence ID" value="NZ_CP062939.1"/>
</dbReference>
<evidence type="ECO:0000313" key="2">
    <source>
        <dbReference type="Proteomes" id="UP000029055"/>
    </source>
</evidence>
<dbReference type="STRING" id="77635.BISU_0489"/>
<keyword evidence="2" id="KW-1185">Reference proteome</keyword>
<dbReference type="AlphaFoldDB" id="A0A087E9N1"/>
<dbReference type="SUPFAM" id="SSF53474">
    <property type="entry name" value="alpha/beta-Hydrolases"/>
    <property type="match status" value="1"/>
</dbReference>
<organism evidence="1 2">
    <name type="scientific">Bifidobacterium subtile</name>
    <dbReference type="NCBI Taxonomy" id="77635"/>
    <lineage>
        <taxon>Bacteria</taxon>
        <taxon>Bacillati</taxon>
        <taxon>Actinomycetota</taxon>
        <taxon>Actinomycetes</taxon>
        <taxon>Bifidobacteriales</taxon>
        <taxon>Bifidobacteriaceae</taxon>
        <taxon>Bifidobacterium</taxon>
    </lineage>
</organism>
<proteinExistence type="predicted"/>
<evidence type="ECO:0000313" key="1">
    <source>
        <dbReference type="EMBL" id="KFJ04482.1"/>
    </source>
</evidence>